<name>A0A8S0SSI6_OLEEU</name>
<protein>
    <submittedName>
        <fullName evidence="2">Uncharacterized protein</fullName>
    </submittedName>
</protein>
<dbReference type="AlphaFoldDB" id="A0A8S0SSI6"/>
<keyword evidence="3" id="KW-1185">Reference proteome</keyword>
<feature type="region of interest" description="Disordered" evidence="1">
    <location>
        <begin position="46"/>
        <end position="67"/>
    </location>
</feature>
<accession>A0A8S0SSI6</accession>
<comment type="caution">
    <text evidence="2">The sequence shown here is derived from an EMBL/GenBank/DDBJ whole genome shotgun (WGS) entry which is preliminary data.</text>
</comment>
<dbReference type="Gramene" id="OE9A036775T1">
    <property type="protein sequence ID" value="OE9A036775C1"/>
    <property type="gene ID" value="OE9A036775"/>
</dbReference>
<evidence type="ECO:0000313" key="3">
    <source>
        <dbReference type="Proteomes" id="UP000594638"/>
    </source>
</evidence>
<dbReference type="EMBL" id="CACTIH010005503">
    <property type="protein sequence ID" value="CAA2995553.1"/>
    <property type="molecule type" value="Genomic_DNA"/>
</dbReference>
<dbReference type="Proteomes" id="UP000594638">
    <property type="component" value="Unassembled WGS sequence"/>
</dbReference>
<proteinExistence type="predicted"/>
<evidence type="ECO:0000256" key="1">
    <source>
        <dbReference type="SAM" id="MobiDB-lite"/>
    </source>
</evidence>
<feature type="non-terminal residue" evidence="2">
    <location>
        <position position="67"/>
    </location>
</feature>
<organism evidence="2 3">
    <name type="scientific">Olea europaea subsp. europaea</name>
    <dbReference type="NCBI Taxonomy" id="158383"/>
    <lineage>
        <taxon>Eukaryota</taxon>
        <taxon>Viridiplantae</taxon>
        <taxon>Streptophyta</taxon>
        <taxon>Embryophyta</taxon>
        <taxon>Tracheophyta</taxon>
        <taxon>Spermatophyta</taxon>
        <taxon>Magnoliopsida</taxon>
        <taxon>eudicotyledons</taxon>
        <taxon>Gunneridae</taxon>
        <taxon>Pentapetalae</taxon>
        <taxon>asterids</taxon>
        <taxon>lamiids</taxon>
        <taxon>Lamiales</taxon>
        <taxon>Oleaceae</taxon>
        <taxon>Oleeae</taxon>
        <taxon>Olea</taxon>
    </lineage>
</organism>
<sequence>MEDHCYPFIGLRSKRKSRQHIVENIDRSDSIRGVYVNQGVALRTELNQGTMQRRGASPPPVSETNLL</sequence>
<reference evidence="2 3" key="1">
    <citation type="submission" date="2019-12" db="EMBL/GenBank/DDBJ databases">
        <authorList>
            <person name="Alioto T."/>
            <person name="Alioto T."/>
            <person name="Gomez Garrido J."/>
        </authorList>
    </citation>
    <scope>NUCLEOTIDE SEQUENCE [LARGE SCALE GENOMIC DNA]</scope>
</reference>
<gene>
    <name evidence="2" type="ORF">OLEA9_A036775</name>
</gene>
<evidence type="ECO:0000313" key="2">
    <source>
        <dbReference type="EMBL" id="CAA2995553.1"/>
    </source>
</evidence>